<gene>
    <name evidence="11" type="ORF">SLNSH_22415</name>
</gene>
<evidence type="ECO:0000256" key="7">
    <source>
        <dbReference type="ARBA" id="ARBA00023114"/>
    </source>
</evidence>
<keyword evidence="3 10" id="KW-1134">Transmembrane beta strand</keyword>
<keyword evidence="7 10" id="KW-0626">Porin</keyword>
<dbReference type="EMBL" id="PVZS01000039">
    <property type="protein sequence ID" value="PSC02739.1"/>
    <property type="molecule type" value="Genomic_DNA"/>
</dbReference>
<dbReference type="Pfam" id="PF02530">
    <property type="entry name" value="Porin_2"/>
    <property type="match status" value="1"/>
</dbReference>
<evidence type="ECO:0000256" key="3">
    <source>
        <dbReference type="ARBA" id="ARBA00022452"/>
    </source>
</evidence>
<keyword evidence="8 10" id="KW-0472">Membrane</keyword>
<evidence type="ECO:0000256" key="1">
    <source>
        <dbReference type="ARBA" id="ARBA00009521"/>
    </source>
</evidence>
<dbReference type="GO" id="GO:0009279">
    <property type="term" value="C:cell outer membrane"/>
    <property type="evidence" value="ECO:0007669"/>
    <property type="project" value="UniProtKB-SubCell"/>
</dbReference>
<feature type="chain" id="PRO_5015372695" description="Porin" evidence="10">
    <location>
        <begin position="22"/>
        <end position="448"/>
    </location>
</feature>
<proteinExistence type="inferred from homology"/>
<dbReference type="GO" id="GO:0046930">
    <property type="term" value="C:pore complex"/>
    <property type="evidence" value="ECO:0007669"/>
    <property type="project" value="UniProtKB-KW"/>
</dbReference>
<dbReference type="Proteomes" id="UP000239772">
    <property type="component" value="Unassembled WGS sequence"/>
</dbReference>
<keyword evidence="6 10" id="KW-0406">Ion transport</keyword>
<evidence type="ECO:0000256" key="8">
    <source>
        <dbReference type="ARBA" id="ARBA00023136"/>
    </source>
</evidence>
<evidence type="ECO:0000256" key="9">
    <source>
        <dbReference type="ARBA" id="ARBA00023237"/>
    </source>
</evidence>
<evidence type="ECO:0000256" key="2">
    <source>
        <dbReference type="ARBA" id="ARBA00022448"/>
    </source>
</evidence>
<evidence type="ECO:0000313" key="12">
    <source>
        <dbReference type="Proteomes" id="UP000239772"/>
    </source>
</evidence>
<evidence type="ECO:0000256" key="4">
    <source>
        <dbReference type="ARBA" id="ARBA00022692"/>
    </source>
</evidence>
<feature type="signal peptide" evidence="10">
    <location>
        <begin position="1"/>
        <end position="21"/>
    </location>
</feature>
<dbReference type="OrthoDB" id="7801681at2"/>
<comment type="similarity">
    <text evidence="1 10">Belongs to the alphaproteobacteria porin family.</text>
</comment>
<dbReference type="GO" id="GO:0015288">
    <property type="term" value="F:porin activity"/>
    <property type="evidence" value="ECO:0007669"/>
    <property type="project" value="UniProtKB-KW"/>
</dbReference>
<evidence type="ECO:0000256" key="5">
    <source>
        <dbReference type="ARBA" id="ARBA00022729"/>
    </source>
</evidence>
<keyword evidence="9 10" id="KW-0998">Cell outer membrane</keyword>
<dbReference type="AlphaFoldDB" id="A0A2T1HMC9"/>
<protein>
    <recommendedName>
        <fullName evidence="10">Porin</fullName>
    </recommendedName>
</protein>
<sequence>MRISKILLASVATLTAGAAVAADLPSKKSAPVEYVRVCSAYGEGFFYIPGTDTCVRVGGRAVYEYQVGSTFARGDSATGSGAGGRIFVDARTATEYGLLRAIASLNVYRATGQVQSGSQVRQGRAFTGTGVDFRGQAQTQVNLDRAFVQFGGLTAGRAESFFDFYAGDLEYVGTTAGSGRVTNLLAYTASFGTGFSATLSMEDNVERRNAIISPLTVSGLHAYTGDSMPDVVGALRVEQGWGQAQLSGAVHQVRTGMLGGFNPDTKYGYALNAGAKFNLPFSAGDALYLQGTYSKGASDYVVSNPFGTATATGAGVGGLGNLAFGDATVGALGKTELTTVWGLTAAALHYWTPTIRQGLFGSYIKVDQPTSVVNAFGGSSAVNYVRDFSYWTVGTNVTWSPVKDLDIGAEVDYIALKSAGARVVSANDGKLINSDNAVVGRIKIQRDF</sequence>
<dbReference type="GO" id="GO:0006811">
    <property type="term" value="P:monoatomic ion transport"/>
    <property type="evidence" value="ECO:0007669"/>
    <property type="project" value="UniProtKB-KW"/>
</dbReference>
<comment type="subcellular location">
    <subcellularLocation>
        <location evidence="10">Cell outer membrane</location>
        <topology evidence="10">Multi-pass membrane protein</topology>
    </subcellularLocation>
</comment>
<evidence type="ECO:0000313" key="11">
    <source>
        <dbReference type="EMBL" id="PSC02739.1"/>
    </source>
</evidence>
<comment type="caution">
    <text evidence="11">The sequence shown here is derived from an EMBL/GenBank/DDBJ whole genome shotgun (WGS) entry which is preliminary data.</text>
</comment>
<keyword evidence="12" id="KW-1185">Reference proteome</keyword>
<name>A0A2T1HMC9_9HYPH</name>
<reference evidence="12" key="1">
    <citation type="submission" date="2018-03" db="EMBL/GenBank/DDBJ databases">
        <authorList>
            <person name="Sun L."/>
            <person name="Liu H."/>
            <person name="Chen W."/>
            <person name="Huang K."/>
            <person name="Liu W."/>
            <person name="Gao X."/>
        </authorList>
    </citation>
    <scope>NUCLEOTIDE SEQUENCE [LARGE SCALE GENOMIC DNA]</scope>
    <source>
        <strain evidence="12">SH9</strain>
    </source>
</reference>
<comment type="domain">
    <text evidence="10">Consists of 16-stranded beta-barrel sheets, with large surface-exposed loops, that form a transmembrane pore at the center of each barrel. The pore is partially ocluded by a peptide loop that folds into the pore lumen.</text>
</comment>
<dbReference type="SUPFAM" id="SSF56935">
    <property type="entry name" value="Porins"/>
    <property type="match status" value="1"/>
</dbReference>
<keyword evidence="5 10" id="KW-0732">Signal</keyword>
<organism evidence="11 12">
    <name type="scientific">Alsobacter soli</name>
    <dbReference type="NCBI Taxonomy" id="2109933"/>
    <lineage>
        <taxon>Bacteria</taxon>
        <taxon>Pseudomonadati</taxon>
        <taxon>Pseudomonadota</taxon>
        <taxon>Alphaproteobacteria</taxon>
        <taxon>Hyphomicrobiales</taxon>
        <taxon>Alsobacteraceae</taxon>
        <taxon>Alsobacter</taxon>
    </lineage>
</organism>
<evidence type="ECO:0000256" key="10">
    <source>
        <dbReference type="RuleBase" id="RU364005"/>
    </source>
</evidence>
<keyword evidence="4 10" id="KW-0812">Transmembrane</keyword>
<dbReference type="RefSeq" id="WP_106340186.1">
    <property type="nucleotide sequence ID" value="NZ_PVZS01000039.1"/>
</dbReference>
<keyword evidence="2 10" id="KW-0813">Transport</keyword>
<dbReference type="InterPro" id="IPR003684">
    <property type="entry name" value="Porin_alphabac"/>
</dbReference>
<comment type="function">
    <text evidence="10">Forms passive diffusion pores that allow small molecular weight hydrophilic materials across the outer membrane.</text>
</comment>
<evidence type="ECO:0000256" key="6">
    <source>
        <dbReference type="ARBA" id="ARBA00023065"/>
    </source>
</evidence>
<accession>A0A2T1HMC9</accession>